<sequence>MIHVEFNNNIPLIDAWSSRLGVHLTPESVTEPYRRARPYLMGIASRLLDTGRFNPRPTSKDSRLLWSLECPKPLPIQTRNGFSITPAAIIELPKNASSFWSPDRRVQWEMVFHSAVWPAMRNTCAPLNDLLSLLQCLLPGMIVLAQTEDGMKTVRGLPSHHWLEHWQPMLIDIFGYEHYERLYVAAQNIQLSYMAGPVPRDWRAWW</sequence>
<dbReference type="Proteomes" id="UP000054279">
    <property type="component" value="Unassembled WGS sequence"/>
</dbReference>
<name>A0A0C9V5Q9_SPHS4</name>
<keyword evidence="2" id="KW-1185">Reference proteome</keyword>
<accession>A0A0C9V5Q9</accession>
<evidence type="ECO:0000313" key="1">
    <source>
        <dbReference type="EMBL" id="KIJ32825.1"/>
    </source>
</evidence>
<dbReference type="EMBL" id="KN837221">
    <property type="protein sequence ID" value="KIJ32825.1"/>
    <property type="molecule type" value="Genomic_DNA"/>
</dbReference>
<dbReference type="HOGENOM" id="CLU_096587_0_0_1"/>
<dbReference type="AlphaFoldDB" id="A0A0C9V5Q9"/>
<evidence type="ECO:0000313" key="2">
    <source>
        <dbReference type="Proteomes" id="UP000054279"/>
    </source>
</evidence>
<organism evidence="1 2">
    <name type="scientific">Sphaerobolus stellatus (strain SS14)</name>
    <dbReference type="NCBI Taxonomy" id="990650"/>
    <lineage>
        <taxon>Eukaryota</taxon>
        <taxon>Fungi</taxon>
        <taxon>Dikarya</taxon>
        <taxon>Basidiomycota</taxon>
        <taxon>Agaricomycotina</taxon>
        <taxon>Agaricomycetes</taxon>
        <taxon>Phallomycetidae</taxon>
        <taxon>Geastrales</taxon>
        <taxon>Sphaerobolaceae</taxon>
        <taxon>Sphaerobolus</taxon>
    </lineage>
</organism>
<protein>
    <submittedName>
        <fullName evidence="1">Uncharacterized protein</fullName>
    </submittedName>
</protein>
<dbReference type="OrthoDB" id="3209743at2759"/>
<reference evidence="1 2" key="1">
    <citation type="submission" date="2014-06" db="EMBL/GenBank/DDBJ databases">
        <title>Evolutionary Origins and Diversification of the Mycorrhizal Mutualists.</title>
        <authorList>
            <consortium name="DOE Joint Genome Institute"/>
            <consortium name="Mycorrhizal Genomics Consortium"/>
            <person name="Kohler A."/>
            <person name="Kuo A."/>
            <person name="Nagy L.G."/>
            <person name="Floudas D."/>
            <person name="Copeland A."/>
            <person name="Barry K.W."/>
            <person name="Cichocki N."/>
            <person name="Veneault-Fourrey C."/>
            <person name="LaButti K."/>
            <person name="Lindquist E.A."/>
            <person name="Lipzen A."/>
            <person name="Lundell T."/>
            <person name="Morin E."/>
            <person name="Murat C."/>
            <person name="Riley R."/>
            <person name="Ohm R."/>
            <person name="Sun H."/>
            <person name="Tunlid A."/>
            <person name="Henrissat B."/>
            <person name="Grigoriev I.V."/>
            <person name="Hibbett D.S."/>
            <person name="Martin F."/>
        </authorList>
    </citation>
    <scope>NUCLEOTIDE SEQUENCE [LARGE SCALE GENOMIC DNA]</scope>
    <source>
        <strain evidence="1 2">SS14</strain>
    </source>
</reference>
<proteinExistence type="predicted"/>
<gene>
    <name evidence="1" type="ORF">M422DRAFT_265308</name>
</gene>